<dbReference type="Proteomes" id="UP000023152">
    <property type="component" value="Unassembled WGS sequence"/>
</dbReference>
<evidence type="ECO:0000313" key="4">
    <source>
        <dbReference type="Proteomes" id="UP000023152"/>
    </source>
</evidence>
<reference evidence="3 4" key="1">
    <citation type="journal article" date="2013" name="Curr. Biol.">
        <title>The Genome of the Foraminiferan Reticulomyxa filosa.</title>
        <authorList>
            <person name="Glockner G."/>
            <person name="Hulsmann N."/>
            <person name="Schleicher M."/>
            <person name="Noegel A.A."/>
            <person name="Eichinger L."/>
            <person name="Gallinger C."/>
            <person name="Pawlowski J."/>
            <person name="Sierra R."/>
            <person name="Euteneuer U."/>
            <person name="Pillet L."/>
            <person name="Moustafa A."/>
            <person name="Platzer M."/>
            <person name="Groth M."/>
            <person name="Szafranski K."/>
            <person name="Schliwa M."/>
        </authorList>
    </citation>
    <scope>NUCLEOTIDE SEQUENCE [LARGE SCALE GENOMIC DNA]</scope>
</reference>
<accession>X6NA62</accession>
<organism evidence="3 4">
    <name type="scientific">Reticulomyxa filosa</name>
    <dbReference type="NCBI Taxonomy" id="46433"/>
    <lineage>
        <taxon>Eukaryota</taxon>
        <taxon>Sar</taxon>
        <taxon>Rhizaria</taxon>
        <taxon>Retaria</taxon>
        <taxon>Foraminifera</taxon>
        <taxon>Monothalamids</taxon>
        <taxon>Reticulomyxidae</taxon>
        <taxon>Reticulomyxa</taxon>
    </lineage>
</organism>
<feature type="region of interest" description="Disordered" evidence="1">
    <location>
        <begin position="538"/>
        <end position="572"/>
    </location>
</feature>
<evidence type="ECO:0000256" key="1">
    <source>
        <dbReference type="SAM" id="MobiDB-lite"/>
    </source>
</evidence>
<dbReference type="InterPro" id="IPR048535">
    <property type="entry name" value="RRN6_beta-prop"/>
</dbReference>
<keyword evidence="4" id="KW-1185">Reference proteome</keyword>
<evidence type="ECO:0000259" key="2">
    <source>
        <dbReference type="Pfam" id="PF10214"/>
    </source>
</evidence>
<name>X6NA62_RETFI</name>
<feature type="domain" description="RRN6 beta-propeller" evidence="2">
    <location>
        <begin position="43"/>
        <end position="153"/>
    </location>
</feature>
<feature type="compositionally biased region" description="Gly residues" evidence="1">
    <location>
        <begin position="394"/>
        <end position="408"/>
    </location>
</feature>
<sequence length="784" mass="90007">MAIFVRKLKTSRTLVYQKLIHRHFIFGFTSKKTKQLVVEEANNNNNNNSVSTLNTSFETQLYKTQGSVLSKDLIISEIENPKGVESATNGDWIVIWNEQQMEVIETNESTSKATQVLNILKNKPSETIVKVSCHPYSNSSICVLTTEHMYIVDLIHIFCETLATARKGYHCGLLLRICARYVFDECSGTYLGGFPNHSTSCEIPKHLFIEWDQSDHRHSHSRRSGLKEWIDTCFKEGEGEEEQEQEQQQHTHKRWSKEPRIRYNARKAHIGDEYARNGKRLASSAKTLSTEKPKQHIEAMWIPQEIVNEEESSRLLRNDPSNTWIAIHCWYDTPNNNNSVNHPIRIARIGPQGITILCQFDNPIPEWEDEKKVYDSICIETLRFDDADDDDNNGSGGGGDGGDGGDGDGQSNVALWKIKGLQMMPHRIAKRQSLTLGWLVSHPESYAYLCHITLPSLDQFDSKEDADDRVEALLTYHQSTVQWCHVKHIVDMCSLDGVVASLIGDGVVRCDYWHTLFPTNAETTTGARMFALTPMTAAEEKKSLDERERDKDKNKNQEKDNADPDVKRRSNEFGTTLNSISKSLLKPLTNGTSMPSGNDDLLRWYCTEQQQLMMDKIDSIRSSYNSVLQHWEQIESDCQHIVEPAIATLKLNLNVLRENEKRLVEEFHKVALFQRELQTIFETIDAKFQSLKSHVEKSNQEREMEQYLQNCQKDIRLITSFLDNQQSESTKKKRFTEELMEILSINEMEQEGLHELITQRLNKQSRILFAMLKNLEKVGKGCTK</sequence>
<dbReference type="Pfam" id="PF10214">
    <property type="entry name" value="Rrn6_beta-prop"/>
    <property type="match status" value="1"/>
</dbReference>
<evidence type="ECO:0000313" key="3">
    <source>
        <dbReference type="EMBL" id="ETO22654.1"/>
    </source>
</evidence>
<gene>
    <name evidence="3" type="ORF">RFI_14540</name>
</gene>
<dbReference type="AlphaFoldDB" id="X6NA62"/>
<feature type="region of interest" description="Disordered" evidence="1">
    <location>
        <begin position="388"/>
        <end position="409"/>
    </location>
</feature>
<comment type="caution">
    <text evidence="3">The sequence shown here is derived from an EMBL/GenBank/DDBJ whole genome shotgun (WGS) entry which is preliminary data.</text>
</comment>
<proteinExistence type="predicted"/>
<feature type="compositionally biased region" description="Basic and acidic residues" evidence="1">
    <location>
        <begin position="538"/>
        <end position="571"/>
    </location>
</feature>
<protein>
    <recommendedName>
        <fullName evidence="2">RRN6 beta-propeller domain-containing protein</fullName>
    </recommendedName>
</protein>
<feature type="region of interest" description="Disordered" evidence="1">
    <location>
        <begin position="237"/>
        <end position="258"/>
    </location>
</feature>
<dbReference type="EMBL" id="ASPP01010572">
    <property type="protein sequence ID" value="ETO22654.1"/>
    <property type="molecule type" value="Genomic_DNA"/>
</dbReference>